<evidence type="ECO:0000313" key="1">
    <source>
        <dbReference type="EMBL" id="GAA2916993.1"/>
    </source>
</evidence>
<evidence type="ECO:0000313" key="2">
    <source>
        <dbReference type="Proteomes" id="UP001501102"/>
    </source>
</evidence>
<comment type="caution">
    <text evidence="1">The sequence shown here is derived from an EMBL/GenBank/DDBJ whole genome shotgun (WGS) entry which is preliminary data.</text>
</comment>
<reference evidence="1 2" key="1">
    <citation type="journal article" date="2019" name="Int. J. Syst. Evol. Microbiol.">
        <title>The Global Catalogue of Microorganisms (GCM) 10K type strain sequencing project: providing services to taxonomists for standard genome sequencing and annotation.</title>
        <authorList>
            <consortium name="The Broad Institute Genomics Platform"/>
            <consortium name="The Broad Institute Genome Sequencing Center for Infectious Disease"/>
            <person name="Wu L."/>
            <person name="Ma J."/>
        </authorList>
    </citation>
    <scope>NUCLEOTIDE SEQUENCE [LARGE SCALE GENOMIC DNA]</scope>
    <source>
        <strain evidence="1 2">JCM 4087</strain>
    </source>
</reference>
<evidence type="ECO:0008006" key="3">
    <source>
        <dbReference type="Google" id="ProtNLM"/>
    </source>
</evidence>
<protein>
    <recommendedName>
        <fullName evidence="3">Phage gp6-like head-tail connector protein</fullName>
    </recommendedName>
</protein>
<keyword evidence="2" id="KW-1185">Reference proteome</keyword>
<dbReference type="EMBL" id="BAAAXZ010000041">
    <property type="protein sequence ID" value="GAA2916993.1"/>
    <property type="molecule type" value="Genomic_DNA"/>
</dbReference>
<dbReference type="Proteomes" id="UP001501102">
    <property type="component" value="Unassembled WGS sequence"/>
</dbReference>
<accession>A0ABN3WIW9</accession>
<organism evidence="1 2">
    <name type="scientific">Streptomyces thioluteus</name>
    <dbReference type="NCBI Taxonomy" id="66431"/>
    <lineage>
        <taxon>Bacteria</taxon>
        <taxon>Bacillati</taxon>
        <taxon>Actinomycetota</taxon>
        <taxon>Actinomycetes</taxon>
        <taxon>Kitasatosporales</taxon>
        <taxon>Streptomycetaceae</taxon>
        <taxon>Streptomyces</taxon>
    </lineage>
</organism>
<sequence>MTLATVEQVAARLGRVIDVQEQPRVQAFIDDVSAMVRDYCGTDFQFHRDQAVPLEPTPDLSIHLPYWARPVAGISSVRWDDGTAVDGWVYRQGSLWRSEGWRHAVQPLASVVVTASYGYPAVPGTVTAAVCAEVIRWLAVQPGVERERVGDLEVTYGATAPTQGLSPATREALRRYRRSVISRDVWRAGHAL</sequence>
<name>A0ABN3WIW9_STRTU</name>
<gene>
    <name evidence="1" type="ORF">GCM10020221_11320</name>
</gene>
<proteinExistence type="predicted"/>